<protein>
    <submittedName>
        <fullName evidence="5">Helix-turn-helix transcriptional regulator</fullName>
    </submittedName>
</protein>
<evidence type="ECO:0000313" key="5">
    <source>
        <dbReference type="EMBL" id="MBO9204599.1"/>
    </source>
</evidence>
<evidence type="ECO:0000256" key="2">
    <source>
        <dbReference type="ARBA" id="ARBA00023125"/>
    </source>
</evidence>
<dbReference type="SMART" id="SM00342">
    <property type="entry name" value="HTH_ARAC"/>
    <property type="match status" value="1"/>
</dbReference>
<evidence type="ECO:0000256" key="1">
    <source>
        <dbReference type="ARBA" id="ARBA00023015"/>
    </source>
</evidence>
<dbReference type="SUPFAM" id="SSF46689">
    <property type="entry name" value="Homeodomain-like"/>
    <property type="match status" value="2"/>
</dbReference>
<dbReference type="RefSeq" id="WP_209143331.1">
    <property type="nucleotide sequence ID" value="NZ_JAGHKO010000014.1"/>
</dbReference>
<sequence length="117" mass="13503">MPKTRYSYIRKDIRDAVRRVKKIIDDNPTNGITNEMLANETGISRNVLQNAFKQTHGAPIGQYRLRLRMAYAKQLLGTGRSIKAIAITLHYSSISAFCNAFKKYYGQSPTEWRYNQK</sequence>
<dbReference type="Proteomes" id="UP000677244">
    <property type="component" value="Unassembled WGS sequence"/>
</dbReference>
<keyword evidence="6" id="KW-1185">Reference proteome</keyword>
<keyword evidence="3" id="KW-0804">Transcription</keyword>
<dbReference type="PANTHER" id="PTHR47893">
    <property type="entry name" value="REGULATORY PROTEIN PCHR"/>
    <property type="match status" value="1"/>
</dbReference>
<dbReference type="EMBL" id="JAGHKO010000014">
    <property type="protein sequence ID" value="MBO9204599.1"/>
    <property type="molecule type" value="Genomic_DNA"/>
</dbReference>
<gene>
    <name evidence="5" type="ORF">J7I42_30205</name>
</gene>
<comment type="caution">
    <text evidence="5">The sequence shown here is derived from an EMBL/GenBank/DDBJ whole genome shotgun (WGS) entry which is preliminary data.</text>
</comment>
<dbReference type="PANTHER" id="PTHR47893:SF1">
    <property type="entry name" value="REGULATORY PROTEIN PCHR"/>
    <property type="match status" value="1"/>
</dbReference>
<dbReference type="PROSITE" id="PS01124">
    <property type="entry name" value="HTH_ARAC_FAMILY_2"/>
    <property type="match status" value="1"/>
</dbReference>
<dbReference type="Pfam" id="PF12833">
    <property type="entry name" value="HTH_18"/>
    <property type="match status" value="1"/>
</dbReference>
<proteinExistence type="predicted"/>
<reference evidence="5 6" key="1">
    <citation type="submission" date="2021-03" db="EMBL/GenBank/DDBJ databases">
        <title>Assistant Professor.</title>
        <authorList>
            <person name="Huq M.A."/>
        </authorList>
    </citation>
    <scope>NUCLEOTIDE SEQUENCE [LARGE SCALE GENOMIC DNA]</scope>
    <source>
        <strain evidence="5 6">MAH-29</strain>
    </source>
</reference>
<accession>A0ABS3Z362</accession>
<dbReference type="PRINTS" id="PR00032">
    <property type="entry name" value="HTHARAC"/>
</dbReference>
<dbReference type="Gene3D" id="1.10.10.60">
    <property type="entry name" value="Homeodomain-like"/>
    <property type="match status" value="1"/>
</dbReference>
<evidence type="ECO:0000259" key="4">
    <source>
        <dbReference type="PROSITE" id="PS01124"/>
    </source>
</evidence>
<dbReference type="InterPro" id="IPR009057">
    <property type="entry name" value="Homeodomain-like_sf"/>
</dbReference>
<keyword evidence="1" id="KW-0805">Transcription regulation</keyword>
<evidence type="ECO:0000313" key="6">
    <source>
        <dbReference type="Proteomes" id="UP000677244"/>
    </source>
</evidence>
<keyword evidence="2" id="KW-0238">DNA-binding</keyword>
<feature type="domain" description="HTH araC/xylS-type" evidence="4">
    <location>
        <begin position="18"/>
        <end position="115"/>
    </location>
</feature>
<evidence type="ECO:0000256" key="3">
    <source>
        <dbReference type="ARBA" id="ARBA00023163"/>
    </source>
</evidence>
<name>A0ABS3Z362_9BACT</name>
<dbReference type="InterPro" id="IPR020449">
    <property type="entry name" value="Tscrpt_reg_AraC-type_HTH"/>
</dbReference>
<dbReference type="InterPro" id="IPR018060">
    <property type="entry name" value="HTH_AraC"/>
</dbReference>
<organism evidence="5 6">
    <name type="scientific">Niastella soli</name>
    <dbReference type="NCBI Taxonomy" id="2821487"/>
    <lineage>
        <taxon>Bacteria</taxon>
        <taxon>Pseudomonadati</taxon>
        <taxon>Bacteroidota</taxon>
        <taxon>Chitinophagia</taxon>
        <taxon>Chitinophagales</taxon>
        <taxon>Chitinophagaceae</taxon>
        <taxon>Niastella</taxon>
    </lineage>
</organism>
<dbReference type="InterPro" id="IPR053142">
    <property type="entry name" value="PchR_regulatory_protein"/>
</dbReference>